<dbReference type="Proteomes" id="UP000036403">
    <property type="component" value="Unassembled WGS sequence"/>
</dbReference>
<feature type="compositionally biased region" description="Basic and acidic residues" evidence="1">
    <location>
        <begin position="8"/>
        <end position="23"/>
    </location>
</feature>
<name>A0A0J7KWI7_LASNI</name>
<reference evidence="2 3" key="1">
    <citation type="submission" date="2015-04" db="EMBL/GenBank/DDBJ databases">
        <title>Lasius niger genome sequencing.</title>
        <authorList>
            <person name="Konorov E.A."/>
            <person name="Nikitin M.A."/>
            <person name="Kirill M.V."/>
            <person name="Chang P."/>
        </authorList>
    </citation>
    <scope>NUCLEOTIDE SEQUENCE [LARGE SCALE GENOMIC DNA]</scope>
    <source>
        <tissue evidence="2">Whole</tissue>
    </source>
</reference>
<feature type="region of interest" description="Disordered" evidence="1">
    <location>
        <begin position="172"/>
        <end position="193"/>
    </location>
</feature>
<evidence type="ECO:0000313" key="3">
    <source>
        <dbReference type="Proteomes" id="UP000036403"/>
    </source>
</evidence>
<comment type="caution">
    <text evidence="2">The sequence shown here is derived from an EMBL/GenBank/DDBJ whole genome shotgun (WGS) entry which is preliminary data.</text>
</comment>
<accession>A0A0J7KWI7</accession>
<protein>
    <submittedName>
        <fullName evidence="2">A disintegrin and metalloproteinase with thrombospondin motifs 7</fullName>
    </submittedName>
</protein>
<dbReference type="GO" id="GO:0007229">
    <property type="term" value="P:integrin-mediated signaling pathway"/>
    <property type="evidence" value="ECO:0007669"/>
    <property type="project" value="UniProtKB-KW"/>
</dbReference>
<dbReference type="AlphaFoldDB" id="A0A0J7KWI7"/>
<sequence>MCPKKPRQSNEHELVNVKEKASLSPDDQRRMIDRFVDLGLTHYLEKTHDKLHDDDKLERTGAARDFRQLLYDWAMTNEDKRKRTCEAEEKFTTPKPGSIIKDWIPIEKVVLLQAPYMDESLQSNLSDRAFQEAGDLVGVGIDTSQQKVYKGSQAVKLIEQLVHHNLTMNPRAVSTTETEDLNLSVDTASEKRR</sequence>
<organism evidence="2 3">
    <name type="scientific">Lasius niger</name>
    <name type="common">Black garden ant</name>
    <dbReference type="NCBI Taxonomy" id="67767"/>
    <lineage>
        <taxon>Eukaryota</taxon>
        <taxon>Metazoa</taxon>
        <taxon>Ecdysozoa</taxon>
        <taxon>Arthropoda</taxon>
        <taxon>Hexapoda</taxon>
        <taxon>Insecta</taxon>
        <taxon>Pterygota</taxon>
        <taxon>Neoptera</taxon>
        <taxon>Endopterygota</taxon>
        <taxon>Hymenoptera</taxon>
        <taxon>Apocrita</taxon>
        <taxon>Aculeata</taxon>
        <taxon>Formicoidea</taxon>
        <taxon>Formicidae</taxon>
        <taxon>Formicinae</taxon>
        <taxon>Lasius</taxon>
        <taxon>Lasius</taxon>
    </lineage>
</organism>
<gene>
    <name evidence="2" type="ORF">RF55_5170</name>
</gene>
<dbReference type="EMBL" id="LBMM01002557">
    <property type="protein sequence ID" value="KMQ94666.1"/>
    <property type="molecule type" value="Genomic_DNA"/>
</dbReference>
<dbReference type="OrthoDB" id="412680at2759"/>
<evidence type="ECO:0000256" key="1">
    <source>
        <dbReference type="SAM" id="MobiDB-lite"/>
    </source>
</evidence>
<keyword evidence="3" id="KW-1185">Reference proteome</keyword>
<dbReference type="PaxDb" id="67767-A0A0J7KWI7"/>
<evidence type="ECO:0000313" key="2">
    <source>
        <dbReference type="EMBL" id="KMQ94666.1"/>
    </source>
</evidence>
<feature type="region of interest" description="Disordered" evidence="1">
    <location>
        <begin position="1"/>
        <end position="23"/>
    </location>
</feature>
<proteinExistence type="predicted"/>
<keyword evidence="2" id="KW-0401">Integrin</keyword>